<dbReference type="InterPro" id="IPR002545">
    <property type="entry name" value="CheW-lke_dom"/>
</dbReference>
<accession>A0A1I5CBD1</accession>
<evidence type="ECO:0000313" key="2">
    <source>
        <dbReference type="EMBL" id="SFN84308.1"/>
    </source>
</evidence>
<dbReference type="SUPFAM" id="SSF50341">
    <property type="entry name" value="CheW-like"/>
    <property type="match status" value="1"/>
</dbReference>
<dbReference type="PANTHER" id="PTHR22617">
    <property type="entry name" value="CHEMOTAXIS SENSOR HISTIDINE KINASE-RELATED"/>
    <property type="match status" value="1"/>
</dbReference>
<dbReference type="PANTHER" id="PTHR22617:SF23">
    <property type="entry name" value="CHEMOTAXIS PROTEIN CHEW"/>
    <property type="match status" value="1"/>
</dbReference>
<dbReference type="STRING" id="398199.SAMN05421804_101746"/>
<feature type="domain" description="CheW-like" evidence="1">
    <location>
        <begin position="2"/>
        <end position="132"/>
    </location>
</feature>
<reference evidence="2 3" key="1">
    <citation type="submission" date="2016-10" db="EMBL/GenBank/DDBJ databases">
        <authorList>
            <person name="de Groot N.N."/>
        </authorList>
    </citation>
    <scope>NUCLEOTIDE SEQUENCE [LARGE SCALE GENOMIC DNA]</scope>
    <source>
        <strain evidence="2 3">ML2</strain>
    </source>
</reference>
<evidence type="ECO:0000259" key="1">
    <source>
        <dbReference type="PROSITE" id="PS50851"/>
    </source>
</evidence>
<organism evidence="2 3">
    <name type="scientific">Proteiniclasticum ruminis</name>
    <dbReference type="NCBI Taxonomy" id="398199"/>
    <lineage>
        <taxon>Bacteria</taxon>
        <taxon>Bacillati</taxon>
        <taxon>Bacillota</taxon>
        <taxon>Clostridia</taxon>
        <taxon>Eubacteriales</taxon>
        <taxon>Clostridiaceae</taxon>
        <taxon>Proteiniclasticum</taxon>
    </lineage>
</organism>
<dbReference type="Proteomes" id="UP000181899">
    <property type="component" value="Unassembled WGS sequence"/>
</dbReference>
<dbReference type="GO" id="GO:0005829">
    <property type="term" value="C:cytosol"/>
    <property type="evidence" value="ECO:0007669"/>
    <property type="project" value="TreeGrafter"/>
</dbReference>
<keyword evidence="3" id="KW-1185">Reference proteome</keyword>
<sequence length="132" mass="14786">MEKQIIIFTLGEKHYAVNSDQVEEISKMMDSTVVPNAPKHIRGLINLRGNVVALVNLSELLRLKEKECYNNIVIMNKEDEKIGILVTEVKEVLKIQDEDIEKVSGDGKNGVVGIIQLGGNLVNYIDLERIIS</sequence>
<dbReference type="Gene3D" id="2.30.30.40">
    <property type="entry name" value="SH3 Domains"/>
    <property type="match status" value="1"/>
</dbReference>
<dbReference type="Pfam" id="PF01584">
    <property type="entry name" value="CheW"/>
    <property type="match status" value="1"/>
</dbReference>
<dbReference type="Gene3D" id="2.40.50.180">
    <property type="entry name" value="CheA-289, Domain 4"/>
    <property type="match status" value="1"/>
</dbReference>
<dbReference type="InterPro" id="IPR039315">
    <property type="entry name" value="CheW"/>
</dbReference>
<dbReference type="GO" id="GO:0007165">
    <property type="term" value="P:signal transduction"/>
    <property type="evidence" value="ECO:0007669"/>
    <property type="project" value="InterPro"/>
</dbReference>
<dbReference type="PROSITE" id="PS50851">
    <property type="entry name" value="CHEW"/>
    <property type="match status" value="1"/>
</dbReference>
<dbReference type="RefSeq" id="WP_074912178.1">
    <property type="nucleotide sequence ID" value="NZ_FOVK01000006.1"/>
</dbReference>
<evidence type="ECO:0000313" key="3">
    <source>
        <dbReference type="Proteomes" id="UP000181899"/>
    </source>
</evidence>
<dbReference type="SMART" id="SM00260">
    <property type="entry name" value="CheW"/>
    <property type="match status" value="1"/>
</dbReference>
<gene>
    <name evidence="2" type="ORF">SAMN04488695_10654</name>
</gene>
<dbReference type="AlphaFoldDB" id="A0A1I5CBD1"/>
<dbReference type="OrthoDB" id="9794382at2"/>
<dbReference type="eggNOG" id="COG0835">
    <property type="taxonomic scope" value="Bacteria"/>
</dbReference>
<proteinExistence type="predicted"/>
<dbReference type="GO" id="GO:0006935">
    <property type="term" value="P:chemotaxis"/>
    <property type="evidence" value="ECO:0007669"/>
    <property type="project" value="InterPro"/>
</dbReference>
<protein>
    <submittedName>
        <fullName evidence="2">Purine-binding chemotaxis protein CheW</fullName>
    </submittedName>
</protein>
<dbReference type="InterPro" id="IPR036061">
    <property type="entry name" value="CheW-like_dom_sf"/>
</dbReference>
<dbReference type="EMBL" id="FOVK01000006">
    <property type="protein sequence ID" value="SFN84308.1"/>
    <property type="molecule type" value="Genomic_DNA"/>
</dbReference>
<name>A0A1I5CBD1_9CLOT</name>